<dbReference type="Gene3D" id="2.60.120.560">
    <property type="entry name" value="Exo-inulinase, domain 1"/>
    <property type="match status" value="1"/>
</dbReference>
<evidence type="ECO:0000259" key="2">
    <source>
        <dbReference type="Pfam" id="PF06439"/>
    </source>
</evidence>
<dbReference type="AlphaFoldDB" id="A0A6P2DIU8"/>
<organism evidence="3 4">
    <name type="scientific">Gemmata massiliana</name>
    <dbReference type="NCBI Taxonomy" id="1210884"/>
    <lineage>
        <taxon>Bacteria</taxon>
        <taxon>Pseudomonadati</taxon>
        <taxon>Planctomycetota</taxon>
        <taxon>Planctomycetia</taxon>
        <taxon>Gemmatales</taxon>
        <taxon>Gemmataceae</taxon>
        <taxon>Gemmata</taxon>
    </lineage>
</organism>
<feature type="chain" id="PRO_5026820496" description="3-keto-alpha-glucoside-1,2-lyase/3-keto-2-hydroxy-glucal hydratase domain-containing protein" evidence="1">
    <location>
        <begin position="26"/>
        <end position="252"/>
    </location>
</feature>
<dbReference type="KEGG" id="gms:SOIL9_74730"/>
<keyword evidence="1" id="KW-0732">Signal</keyword>
<dbReference type="InterPro" id="IPR010496">
    <property type="entry name" value="AL/BT2_dom"/>
</dbReference>
<dbReference type="EMBL" id="LR593886">
    <property type="protein sequence ID" value="VTS02568.1"/>
    <property type="molecule type" value="Genomic_DNA"/>
</dbReference>
<dbReference type="Proteomes" id="UP000464178">
    <property type="component" value="Chromosome"/>
</dbReference>
<gene>
    <name evidence="3" type="ORF">SOIL9_74730</name>
</gene>
<protein>
    <recommendedName>
        <fullName evidence="2">3-keto-alpha-glucoside-1,2-lyase/3-keto-2-hydroxy-glucal hydratase domain-containing protein</fullName>
    </recommendedName>
</protein>
<dbReference type="Pfam" id="PF06439">
    <property type="entry name" value="3keto-disac_hyd"/>
    <property type="match status" value="1"/>
</dbReference>
<name>A0A6P2DIU8_9BACT</name>
<feature type="signal peptide" evidence="1">
    <location>
        <begin position="1"/>
        <end position="25"/>
    </location>
</feature>
<dbReference type="GO" id="GO:0016787">
    <property type="term" value="F:hydrolase activity"/>
    <property type="evidence" value="ECO:0007669"/>
    <property type="project" value="InterPro"/>
</dbReference>
<accession>A0A6P2DIU8</accession>
<proteinExistence type="predicted"/>
<sequence length="252" mass="27725">MQSRCLSRSLMAVALCAAVAVATFAEPVARAADEGWVQLFNGKDFTGWKIPNPPGGQFKGVKETKNEAGKVIAFAGVEKDKKDGTPGKEVTLWQIKDGLIVGGGPASHIFTEIEADNFHYRVEAKINDKGNSGQYFRTKFEPGFPAGYEAQINATHSDQIRTGSLYPDGRTKLGEFRKEICVMKDAPHKADEFFTQEVIADGNHITIIVNGKKTIDFKDPNNTYTKGHFALQGHDPGSVMTFKKVEYKPIKK</sequence>
<dbReference type="RefSeq" id="WP_082838183.1">
    <property type="nucleotide sequence ID" value="NZ_LR593886.1"/>
</dbReference>
<reference evidence="3 4" key="1">
    <citation type="submission" date="2019-05" db="EMBL/GenBank/DDBJ databases">
        <authorList>
            <consortium name="Science for Life Laboratories"/>
        </authorList>
    </citation>
    <scope>NUCLEOTIDE SEQUENCE [LARGE SCALE GENOMIC DNA]</scope>
    <source>
        <strain evidence="3">Soil9</strain>
    </source>
</reference>
<evidence type="ECO:0000313" key="4">
    <source>
        <dbReference type="Proteomes" id="UP000464178"/>
    </source>
</evidence>
<evidence type="ECO:0000313" key="3">
    <source>
        <dbReference type="EMBL" id="VTS02568.1"/>
    </source>
</evidence>
<evidence type="ECO:0000256" key="1">
    <source>
        <dbReference type="SAM" id="SignalP"/>
    </source>
</evidence>
<feature type="domain" description="3-keto-alpha-glucoside-1,2-lyase/3-keto-2-hydroxy-glucal hydratase" evidence="2">
    <location>
        <begin position="35"/>
        <end position="246"/>
    </location>
</feature>
<keyword evidence="4" id="KW-1185">Reference proteome</keyword>